<dbReference type="Pfam" id="PF13546">
    <property type="entry name" value="DDE_5"/>
    <property type="match status" value="1"/>
</dbReference>
<gene>
    <name evidence="2" type="ORF">BWK73_13900</name>
</gene>
<dbReference type="EMBL" id="MTEJ01000058">
    <property type="protein sequence ID" value="OQX12804.1"/>
    <property type="molecule type" value="Genomic_DNA"/>
</dbReference>
<dbReference type="SUPFAM" id="SSF53098">
    <property type="entry name" value="Ribonuclease H-like"/>
    <property type="match status" value="1"/>
</dbReference>
<reference evidence="2 3" key="1">
    <citation type="submission" date="2017-01" db="EMBL/GenBank/DDBJ databases">
        <title>Novel large sulfur bacteria in the metagenomes of groundwater-fed chemosynthetic microbial mats in the Lake Huron basin.</title>
        <authorList>
            <person name="Sharrar A.M."/>
            <person name="Flood B.E."/>
            <person name="Bailey J.V."/>
            <person name="Jones D.S."/>
            <person name="Biddanda B."/>
            <person name="Ruberg S.A."/>
            <person name="Marcus D.N."/>
            <person name="Dick G.J."/>
        </authorList>
    </citation>
    <scope>NUCLEOTIDE SEQUENCE [LARGE SCALE GENOMIC DNA]</scope>
    <source>
        <strain evidence="2">A8</strain>
    </source>
</reference>
<feature type="domain" description="Transposase IS701-like DDE" evidence="1">
    <location>
        <begin position="16"/>
        <end position="260"/>
    </location>
</feature>
<dbReference type="InterPro" id="IPR012337">
    <property type="entry name" value="RNaseH-like_sf"/>
</dbReference>
<evidence type="ECO:0000313" key="3">
    <source>
        <dbReference type="Proteomes" id="UP000192491"/>
    </source>
</evidence>
<dbReference type="AlphaFoldDB" id="A0A1Y1QSN6"/>
<organism evidence="2 3">
    <name type="scientific">Thiothrix lacustris</name>
    <dbReference type="NCBI Taxonomy" id="525917"/>
    <lineage>
        <taxon>Bacteria</taxon>
        <taxon>Pseudomonadati</taxon>
        <taxon>Pseudomonadota</taxon>
        <taxon>Gammaproteobacteria</taxon>
        <taxon>Thiotrichales</taxon>
        <taxon>Thiotrichaceae</taxon>
        <taxon>Thiothrix</taxon>
    </lineage>
</organism>
<dbReference type="Proteomes" id="UP000192491">
    <property type="component" value="Unassembled WGS sequence"/>
</dbReference>
<name>A0A1Y1QSN6_9GAMM</name>
<accession>A0A1Y1QSN6</accession>
<evidence type="ECO:0000313" key="2">
    <source>
        <dbReference type="EMBL" id="OQX12804.1"/>
    </source>
</evidence>
<sequence length="430" mass="48488">MPSIETILSQMSSVAKPQRKFLLTLLNALMYLPSRVNFRNLGRYTDCNEKTFSRWFSRPFDFLAFNLLILKDVLHGNGERIAAIDASFVPKSGRKSHGLDWFWSGSQGRTQRGQELSLLAMVDVTYNTAYALSASQTPALPRSTCKGQSQPTKAVATTTKTRHKAKHTPFVGPPLPTRIDSYLGHLQHHIKALLGCGIRYLVADSFYAKTKFVSGVGELNLHLISKLRQDADLRWLYVGAQKPKGRHRQYSGKVSFDDLSRFERVGELDGQRVYTATVNSPAFKRTLRIVYLVREDNGKTASALLFSTDTDCPALDILRYYKARFQIEFLFRDAKQHTGLCDCQATRKEKLDFHFNASLTALNLLRLQDRQQNLKAGGNGRRVISIASGKIRQFNAHLLERFSRHLKLDFSAIKSSQAFADLCNYGAIAA</sequence>
<evidence type="ECO:0000259" key="1">
    <source>
        <dbReference type="Pfam" id="PF13546"/>
    </source>
</evidence>
<dbReference type="InterPro" id="IPR038721">
    <property type="entry name" value="IS701-like_DDE_dom"/>
</dbReference>
<proteinExistence type="predicted"/>
<comment type="caution">
    <text evidence="2">The sequence shown here is derived from an EMBL/GenBank/DDBJ whole genome shotgun (WGS) entry which is preliminary data.</text>
</comment>
<protein>
    <recommendedName>
        <fullName evidence="1">Transposase IS701-like DDE domain-containing protein</fullName>
    </recommendedName>
</protein>